<dbReference type="Pfam" id="PF18555">
    <property type="entry name" value="MobL"/>
    <property type="match status" value="1"/>
</dbReference>
<accession>A0A7X0ZKK5</accession>
<feature type="compositionally biased region" description="Basic and acidic residues" evidence="1">
    <location>
        <begin position="475"/>
        <end position="488"/>
    </location>
</feature>
<gene>
    <name evidence="2" type="ORF">HCB47_14505</name>
</gene>
<dbReference type="InterPro" id="IPR041073">
    <property type="entry name" value="MobL"/>
</dbReference>
<protein>
    <recommendedName>
        <fullName evidence="4">Relaxase</fullName>
    </recommendedName>
</protein>
<comment type="caution">
    <text evidence="2">The sequence shown here is derived from an EMBL/GenBank/DDBJ whole genome shotgun (WGS) entry which is preliminary data.</text>
</comment>
<feature type="compositionally biased region" description="Polar residues" evidence="1">
    <location>
        <begin position="462"/>
        <end position="474"/>
    </location>
</feature>
<evidence type="ECO:0000256" key="1">
    <source>
        <dbReference type="SAM" id="MobiDB-lite"/>
    </source>
</evidence>
<reference evidence="2 3" key="1">
    <citation type="submission" date="2020-03" db="EMBL/GenBank/DDBJ databases">
        <title>Soil Listeria distribution.</title>
        <authorList>
            <person name="Liao J."/>
            <person name="Wiedmann M."/>
        </authorList>
    </citation>
    <scope>NUCLEOTIDE SEQUENCE [LARGE SCALE GENOMIC DNA]</scope>
    <source>
        <strain evidence="2 3">FSL L7-0072</strain>
    </source>
</reference>
<dbReference type="AlphaFoldDB" id="A0A7X0ZKK5"/>
<dbReference type="InterPro" id="IPR048101">
    <property type="entry name" value="MobP2"/>
</dbReference>
<proteinExistence type="predicted"/>
<evidence type="ECO:0000313" key="3">
    <source>
        <dbReference type="Proteomes" id="UP000558070"/>
    </source>
</evidence>
<sequence>MNKSPGIFYHSKFVVGGNAGALLYSDDKDKLPDHLASSLFLNYMDNPKKASGLINMEGRYVTADERKELTHLFDEAEEKGSLLWQDLFSFDHTWLREHGMYDERTHSFDLMRISKAIIASEKYVFEQEGYQNPIGCFAFHTNTDNLHAHFSMMELTPSREMGYFDVVNKETGELTREQQPIGKRDKKTIKGARRVFANKLLHFDEELTKITSLIRDTIVTTVKEKEVFLDPTLEEAFLALYQKLPNQRNRWTYGYAKGQKFLDPLNHLIQLHLDKFYPKEYTELVGVISKLDADYQATYHGESKRPTIGYKGIDGAIEVEMDHIESGRKSFKENKLADLYTRLGNAILREVKGMDKDMRSKGLNPRDYFSQKSLGKQVEIGMAALRPRSYYEKEERRLKESLFKLRSWEKDTPLDKQTQPIITEAGFEDLIDSIPPMPDEVDYVDYMTPDAHFEEMQIANEGQANSLEGGQNATKDSRIKNSTEENKSTELQTPRNYYSQKVAKERKEYQHIQQREVKQTYLSPREYKKAVETEKMVRVMRKAFRKEYQTWVNEQAFEQLIKEVNWKKQYM</sequence>
<dbReference type="NCBIfam" id="NF041498">
    <property type="entry name" value="MobP2"/>
    <property type="match status" value="1"/>
</dbReference>
<evidence type="ECO:0008006" key="4">
    <source>
        <dbReference type="Google" id="ProtNLM"/>
    </source>
</evidence>
<feature type="region of interest" description="Disordered" evidence="1">
    <location>
        <begin position="462"/>
        <end position="492"/>
    </location>
</feature>
<name>A0A7X0ZKK5_9LIST</name>
<dbReference type="RefSeq" id="WP_185608233.1">
    <property type="nucleotide sequence ID" value="NZ_JAARZO010000007.1"/>
</dbReference>
<dbReference type="EMBL" id="JAARZO010000007">
    <property type="protein sequence ID" value="MBC2288826.1"/>
    <property type="molecule type" value="Genomic_DNA"/>
</dbReference>
<organism evidence="2 3">
    <name type="scientific">Listeria farberi</name>
    <dbReference type="NCBI Taxonomy" id="2713500"/>
    <lineage>
        <taxon>Bacteria</taxon>
        <taxon>Bacillati</taxon>
        <taxon>Bacillota</taxon>
        <taxon>Bacilli</taxon>
        <taxon>Bacillales</taxon>
        <taxon>Listeriaceae</taxon>
        <taxon>Listeria</taxon>
    </lineage>
</organism>
<evidence type="ECO:0000313" key="2">
    <source>
        <dbReference type="EMBL" id="MBC2288826.1"/>
    </source>
</evidence>
<dbReference type="Proteomes" id="UP000558070">
    <property type="component" value="Unassembled WGS sequence"/>
</dbReference>